<sequence>MVNRSVIHPFFKRPEPKVVEKKDEITTGTFSGYVVGLDLGKSQDFTAISVAEVWACERLTWQRTEFESVLGVVRRRKVNRYRVVNVHRYPRGTSYPDIARSVQSVLAQLPVASRSPALFVDKTGVGAPVVDAMREMGIKLTAVGITGGSKPNRISEGNVNVPKSLLASSLDIAFAEDRLDLTADADASDALKAELQGFRVKKTASGNETMEAWREGVHDDLVLATALAIWGGENPAPGPARMVPTRFNLGR</sequence>
<evidence type="ECO:0008006" key="3">
    <source>
        <dbReference type="Google" id="ProtNLM"/>
    </source>
</evidence>
<accession>A0A2S3VXA5</accession>
<evidence type="ECO:0000313" key="2">
    <source>
        <dbReference type="Proteomes" id="UP000237344"/>
    </source>
</evidence>
<keyword evidence="2" id="KW-1185">Reference proteome</keyword>
<dbReference type="AlphaFoldDB" id="A0A2S3VXA5"/>
<proteinExistence type="predicted"/>
<comment type="caution">
    <text evidence="1">The sequence shown here is derived from an EMBL/GenBank/DDBJ whole genome shotgun (WGS) entry which is preliminary data.</text>
</comment>
<dbReference type="EMBL" id="POTC01000091">
    <property type="protein sequence ID" value="POF61260.1"/>
    <property type="molecule type" value="Genomic_DNA"/>
</dbReference>
<dbReference type="RefSeq" id="WP_110096452.1">
    <property type="nucleotide sequence ID" value="NZ_NKUE01000046.1"/>
</dbReference>
<gene>
    <name evidence="1" type="ORF">KMAL_31180</name>
</gene>
<dbReference type="Proteomes" id="UP000237344">
    <property type="component" value="Unassembled WGS sequence"/>
</dbReference>
<protein>
    <recommendedName>
        <fullName evidence="3">Terminase large subunit gp17-like C-terminal domain-containing protein</fullName>
    </recommendedName>
</protein>
<name>A0A2S3VXA5_9PROT</name>
<dbReference type="Gene3D" id="3.30.420.240">
    <property type="match status" value="1"/>
</dbReference>
<organism evidence="1 2">
    <name type="scientific">Novacetimonas maltaceti</name>
    <dbReference type="NCBI Taxonomy" id="1203393"/>
    <lineage>
        <taxon>Bacteria</taxon>
        <taxon>Pseudomonadati</taxon>
        <taxon>Pseudomonadota</taxon>
        <taxon>Alphaproteobacteria</taxon>
        <taxon>Acetobacterales</taxon>
        <taxon>Acetobacteraceae</taxon>
        <taxon>Novacetimonas</taxon>
    </lineage>
</organism>
<reference evidence="1 2" key="1">
    <citation type="submission" date="2018-01" db="EMBL/GenBank/DDBJ databases">
        <title>Draft Genome Sequence of Komagataeibacter maltaceti LMG 1529, a Vinegar Producing Acetic Acid Bacterium Isolated from Malt Vinegar Brewery Acetifiers.</title>
        <authorList>
            <person name="Zhang Q."/>
            <person name="Hollensteiner J."/>
            <person name="Poehlein A."/>
            <person name="Daniel R."/>
        </authorList>
    </citation>
    <scope>NUCLEOTIDE SEQUENCE [LARGE SCALE GENOMIC DNA]</scope>
    <source>
        <strain evidence="1 2">LMG 1529</strain>
    </source>
</reference>
<dbReference type="OrthoDB" id="8264967at2"/>
<evidence type="ECO:0000313" key="1">
    <source>
        <dbReference type="EMBL" id="POF61260.1"/>
    </source>
</evidence>